<sequence>MSPASIDMVIHHNQVFTTSSDTQTKESGRTADFFWRICRAIDPMGEAVCEVYEILKKKEQKDHYTVDFLKLQLGDAAEVWNSEPSMIYMSWKAFKKASLKKFYGKKNRPKARKHIANMEIYRGKIIFNYGKLKRMFEIAGIRDEEEQ</sequence>
<gene>
    <name evidence="1" type="ORF">AYI70_g9172</name>
</gene>
<evidence type="ECO:0008006" key="3">
    <source>
        <dbReference type="Google" id="ProtNLM"/>
    </source>
</evidence>
<evidence type="ECO:0000313" key="2">
    <source>
        <dbReference type="Proteomes" id="UP000187283"/>
    </source>
</evidence>
<proteinExistence type="predicted"/>
<evidence type="ECO:0000313" key="1">
    <source>
        <dbReference type="EMBL" id="OMJ12365.1"/>
    </source>
</evidence>
<name>A0A1R1XCJ9_9FUNG</name>
<comment type="caution">
    <text evidence="1">The sequence shown here is derived from an EMBL/GenBank/DDBJ whole genome shotgun (WGS) entry which is preliminary data.</text>
</comment>
<accession>A0A1R1XCJ9</accession>
<reference evidence="1 2" key="1">
    <citation type="submission" date="2017-01" db="EMBL/GenBank/DDBJ databases">
        <authorList>
            <person name="Mah S.A."/>
            <person name="Swanson W.J."/>
            <person name="Moy G.W."/>
            <person name="Vacquier V.D."/>
        </authorList>
    </citation>
    <scope>NUCLEOTIDE SEQUENCE [LARGE SCALE GENOMIC DNA]</scope>
    <source>
        <strain evidence="1 2">GSMNP</strain>
    </source>
</reference>
<dbReference type="AlphaFoldDB" id="A0A1R1XCJ9"/>
<organism evidence="1 2">
    <name type="scientific">Smittium culicis</name>
    <dbReference type="NCBI Taxonomy" id="133412"/>
    <lineage>
        <taxon>Eukaryota</taxon>
        <taxon>Fungi</taxon>
        <taxon>Fungi incertae sedis</taxon>
        <taxon>Zoopagomycota</taxon>
        <taxon>Kickxellomycotina</taxon>
        <taxon>Harpellomycetes</taxon>
        <taxon>Harpellales</taxon>
        <taxon>Legeriomycetaceae</taxon>
        <taxon>Smittium</taxon>
    </lineage>
</organism>
<keyword evidence="2" id="KW-1185">Reference proteome</keyword>
<protein>
    <recommendedName>
        <fullName evidence="3">Retrotransposon gag domain-containing protein</fullName>
    </recommendedName>
</protein>
<dbReference type="EMBL" id="LSSN01003996">
    <property type="protein sequence ID" value="OMJ12365.1"/>
    <property type="molecule type" value="Genomic_DNA"/>
</dbReference>
<dbReference type="Proteomes" id="UP000187283">
    <property type="component" value="Unassembled WGS sequence"/>
</dbReference>